<accession>G7MW04</accession>
<dbReference type="InterPro" id="IPR016188">
    <property type="entry name" value="PurM-like_N"/>
</dbReference>
<dbReference type="SUPFAM" id="SSF55326">
    <property type="entry name" value="PurM N-terminal domain-like"/>
    <property type="match status" value="1"/>
</dbReference>
<keyword evidence="1" id="KW-0479">Metal-binding</keyword>
<dbReference type="Proteomes" id="UP000013456">
    <property type="component" value="Chromosome 7"/>
</dbReference>
<evidence type="ECO:0000256" key="1">
    <source>
        <dbReference type="ARBA" id="ARBA00022723"/>
    </source>
</evidence>
<proteinExistence type="predicted"/>
<evidence type="ECO:0000259" key="5">
    <source>
        <dbReference type="Pfam" id="PF00586"/>
    </source>
</evidence>
<dbReference type="InterPro" id="IPR036921">
    <property type="entry name" value="PurM-like_N_sf"/>
</dbReference>
<dbReference type="GO" id="GO:0005524">
    <property type="term" value="F:ATP binding"/>
    <property type="evidence" value="ECO:0007669"/>
    <property type="project" value="UniProtKB-KW"/>
</dbReference>
<keyword evidence="3" id="KW-0067">ATP-binding</keyword>
<evidence type="ECO:0000313" key="6">
    <source>
        <dbReference type="EMBL" id="EHH27616.1"/>
    </source>
</evidence>
<dbReference type="AlphaFoldDB" id="G7MW04"/>
<organism evidence="6">
    <name type="scientific">Macaca mulatta</name>
    <name type="common">Rhesus macaque</name>
    <dbReference type="NCBI Taxonomy" id="9544"/>
    <lineage>
        <taxon>Eukaryota</taxon>
        <taxon>Metazoa</taxon>
        <taxon>Chordata</taxon>
        <taxon>Craniata</taxon>
        <taxon>Vertebrata</taxon>
        <taxon>Euteleostomi</taxon>
        <taxon>Mammalia</taxon>
        <taxon>Eutheria</taxon>
        <taxon>Euarchontoglires</taxon>
        <taxon>Primates</taxon>
        <taxon>Haplorrhini</taxon>
        <taxon>Catarrhini</taxon>
        <taxon>Cercopithecidae</taxon>
        <taxon>Cercopithecinae</taxon>
        <taxon>Macaca</taxon>
    </lineage>
</organism>
<gene>
    <name evidence="6" type="ORF">EGK_17858</name>
</gene>
<feature type="domain" description="PurM-like N-terminal" evidence="5">
    <location>
        <begin position="2"/>
        <end position="108"/>
    </location>
</feature>
<feature type="non-terminal residue" evidence="6">
    <location>
        <position position="160"/>
    </location>
</feature>
<evidence type="ECO:0000256" key="2">
    <source>
        <dbReference type="ARBA" id="ARBA00022741"/>
    </source>
</evidence>
<evidence type="ECO:0000256" key="3">
    <source>
        <dbReference type="ARBA" id="ARBA00022840"/>
    </source>
</evidence>
<dbReference type="EMBL" id="CM001259">
    <property type="protein sequence ID" value="EHH27616.1"/>
    <property type="molecule type" value="Genomic_DNA"/>
</dbReference>
<name>G7MW04_MACMU</name>
<dbReference type="InterPro" id="IPR004536">
    <property type="entry name" value="SPS/SelD"/>
</dbReference>
<sequence length="160" mass="17373">MDTCVIPLRHGGLSLVQTTDYIYRIVNDPSVMGRIARANVFSDLYATGVTECDNMLKLLGVSNKVTDRERDKMMSLVIQGFKDTAEEAGISVRGGQTILNPMIALGGVATTVCQPSEFIMASPKLDQQQGLVSPPGICEAAAENYFSHLVALFSNQFQKL</sequence>
<dbReference type="PANTHER" id="PTHR10256">
    <property type="entry name" value="SELENIDE, WATER DIKINASE"/>
    <property type="match status" value="1"/>
</dbReference>
<reference evidence="6" key="1">
    <citation type="journal article" date="2011" name="Nat. Biotechnol.">
        <title>Genome sequencing and comparison of two nonhuman primate animal models, the cynomolgus and Chinese rhesus macaques.</title>
        <authorList>
            <person name="Yan G."/>
            <person name="Zhang G."/>
            <person name="Fang X."/>
            <person name="Zhang Y."/>
            <person name="Li C."/>
            <person name="Ling F."/>
            <person name="Cooper D.N."/>
            <person name="Li Q."/>
            <person name="Li Y."/>
            <person name="van Gool A.J."/>
            <person name="Du H."/>
            <person name="Chen J."/>
            <person name="Chen R."/>
            <person name="Zhang P."/>
            <person name="Huang Z."/>
            <person name="Thompson J.R."/>
            <person name="Meng Y."/>
            <person name="Bai Y."/>
            <person name="Wang J."/>
            <person name="Zhuo M."/>
            <person name="Wang T."/>
            <person name="Huang Y."/>
            <person name="Wei L."/>
            <person name="Li J."/>
            <person name="Wang Z."/>
            <person name="Hu H."/>
            <person name="Yang P."/>
            <person name="Le L."/>
            <person name="Stenson P.D."/>
            <person name="Li B."/>
            <person name="Liu X."/>
            <person name="Ball E.V."/>
            <person name="An N."/>
            <person name="Huang Q."/>
            <person name="Zhang Y."/>
            <person name="Fan W."/>
            <person name="Zhang X."/>
            <person name="Li Y."/>
            <person name="Wang W."/>
            <person name="Katze M.G."/>
            <person name="Su B."/>
            <person name="Nielsen R."/>
            <person name="Yang H."/>
            <person name="Wang J."/>
            <person name="Wang X."/>
            <person name="Wang J."/>
        </authorList>
    </citation>
    <scope>NUCLEOTIDE SEQUENCE [LARGE SCALE GENOMIC DNA]</scope>
    <source>
        <strain evidence="6">CR-5</strain>
    </source>
</reference>
<protein>
    <recommendedName>
        <fullName evidence="5">PurM-like N-terminal domain-containing protein</fullName>
    </recommendedName>
</protein>
<keyword evidence="2" id="KW-0547">Nucleotide-binding</keyword>
<keyword evidence="4" id="KW-0460">Magnesium</keyword>
<dbReference type="PANTHER" id="PTHR10256:SF2">
    <property type="entry name" value="SELENIDE, WATER DIKINASE 1"/>
    <property type="match status" value="1"/>
</dbReference>
<evidence type="ECO:0000256" key="4">
    <source>
        <dbReference type="ARBA" id="ARBA00022842"/>
    </source>
</evidence>
<dbReference type="Gene3D" id="3.30.1330.10">
    <property type="entry name" value="PurM-like, N-terminal domain"/>
    <property type="match status" value="1"/>
</dbReference>
<dbReference type="GO" id="GO:0046872">
    <property type="term" value="F:metal ion binding"/>
    <property type="evidence" value="ECO:0007669"/>
    <property type="project" value="UniProtKB-KW"/>
</dbReference>
<dbReference type="Pfam" id="PF00586">
    <property type="entry name" value="AIRS"/>
    <property type="match status" value="1"/>
</dbReference>